<evidence type="ECO:0000313" key="2">
    <source>
        <dbReference type="Proteomes" id="UP000179243"/>
    </source>
</evidence>
<sequence>MKLCNENIQRALELSRELMVLSDKGDLEREDDSCGVLYGIVRDAAYSIRNSALSEKEKHVISTTWG</sequence>
<accession>A0A1F7FJX4</accession>
<reference evidence="1 2" key="1">
    <citation type="journal article" date="2016" name="Nat. Commun.">
        <title>Thousands of microbial genomes shed light on interconnected biogeochemical processes in an aquifer system.</title>
        <authorList>
            <person name="Anantharaman K."/>
            <person name="Brown C.T."/>
            <person name="Hug L.A."/>
            <person name="Sharon I."/>
            <person name="Castelle C.J."/>
            <person name="Probst A.J."/>
            <person name="Thomas B.C."/>
            <person name="Singh A."/>
            <person name="Wilkins M.J."/>
            <person name="Karaoz U."/>
            <person name="Brodie E.L."/>
            <person name="Williams K.H."/>
            <person name="Hubbard S.S."/>
            <person name="Banfield J.F."/>
        </authorList>
    </citation>
    <scope>NUCLEOTIDE SEQUENCE [LARGE SCALE GENOMIC DNA]</scope>
</reference>
<protein>
    <submittedName>
        <fullName evidence="1">Uncharacterized protein</fullName>
    </submittedName>
</protein>
<gene>
    <name evidence="1" type="ORF">A2519_13665</name>
</gene>
<evidence type="ECO:0000313" key="1">
    <source>
        <dbReference type="EMBL" id="OGK07015.1"/>
    </source>
</evidence>
<organism evidence="1 2">
    <name type="scientific">Candidatus Raymondbacteria bacterium RIFOXYD12_FULL_49_13</name>
    <dbReference type="NCBI Taxonomy" id="1817890"/>
    <lineage>
        <taxon>Bacteria</taxon>
        <taxon>Raymondiibacteriota</taxon>
    </lineage>
</organism>
<dbReference type="AlphaFoldDB" id="A0A1F7FJX4"/>
<proteinExistence type="predicted"/>
<name>A0A1F7FJX4_UNCRA</name>
<dbReference type="Proteomes" id="UP000179243">
    <property type="component" value="Unassembled WGS sequence"/>
</dbReference>
<dbReference type="EMBL" id="MFYX01000015">
    <property type="protein sequence ID" value="OGK07015.1"/>
    <property type="molecule type" value="Genomic_DNA"/>
</dbReference>
<comment type="caution">
    <text evidence="1">The sequence shown here is derived from an EMBL/GenBank/DDBJ whole genome shotgun (WGS) entry which is preliminary data.</text>
</comment>